<keyword evidence="1" id="KW-0472">Membrane</keyword>
<keyword evidence="1" id="KW-0812">Transmembrane</keyword>
<protein>
    <submittedName>
        <fullName evidence="2">Uncharacterized protein</fullName>
    </submittedName>
</protein>
<proteinExistence type="predicted"/>
<evidence type="ECO:0000313" key="2">
    <source>
        <dbReference type="EMBL" id="AKV04180.1"/>
    </source>
</evidence>
<name>A0A0K1QFH4_9BACT</name>
<dbReference type="RefSeq" id="WP_169928608.1">
    <property type="nucleotide sequence ID" value="NZ_CP012333.1"/>
</dbReference>
<evidence type="ECO:0000256" key="1">
    <source>
        <dbReference type="SAM" id="Phobius"/>
    </source>
</evidence>
<feature type="transmembrane region" description="Helical" evidence="1">
    <location>
        <begin position="7"/>
        <end position="25"/>
    </location>
</feature>
<sequence>MSRVWGMPIVLTVLSLVGLVTGLLADGAADVVSWIGLGVPAAVATWHLVRGMSS</sequence>
<organism evidence="2 3">
    <name type="scientific">Labilithrix luteola</name>
    <dbReference type="NCBI Taxonomy" id="1391654"/>
    <lineage>
        <taxon>Bacteria</taxon>
        <taxon>Pseudomonadati</taxon>
        <taxon>Myxococcota</taxon>
        <taxon>Polyangia</taxon>
        <taxon>Polyangiales</taxon>
        <taxon>Labilitrichaceae</taxon>
        <taxon>Labilithrix</taxon>
    </lineage>
</organism>
<keyword evidence="3" id="KW-1185">Reference proteome</keyword>
<dbReference type="Proteomes" id="UP000064967">
    <property type="component" value="Chromosome"/>
</dbReference>
<dbReference type="AlphaFoldDB" id="A0A0K1QFH4"/>
<gene>
    <name evidence="2" type="ORF">AKJ09_10843</name>
</gene>
<reference evidence="2 3" key="1">
    <citation type="submission" date="2015-08" db="EMBL/GenBank/DDBJ databases">
        <authorList>
            <person name="Babu N.S."/>
            <person name="Beckwith C.J."/>
            <person name="Beseler K.G."/>
            <person name="Brison A."/>
            <person name="Carone J.V."/>
            <person name="Caskin T.P."/>
            <person name="Diamond M."/>
            <person name="Durham M.E."/>
            <person name="Foxe J.M."/>
            <person name="Go M."/>
            <person name="Henderson B.A."/>
            <person name="Jones I.B."/>
            <person name="McGettigan J.A."/>
            <person name="Micheletti S.J."/>
            <person name="Nasrallah M.E."/>
            <person name="Ortiz D."/>
            <person name="Piller C.R."/>
            <person name="Privatt S.R."/>
            <person name="Schneider S.L."/>
            <person name="Sharp S."/>
            <person name="Smith T.C."/>
            <person name="Stanton J.D."/>
            <person name="Ullery H.E."/>
            <person name="Wilson R.J."/>
            <person name="Serrano M.G."/>
            <person name="Buck G."/>
            <person name="Lee V."/>
            <person name="Wang Y."/>
            <person name="Carvalho R."/>
            <person name="Voegtly L."/>
            <person name="Shi R."/>
            <person name="Duckworth R."/>
            <person name="Johnson A."/>
            <person name="Loviza R."/>
            <person name="Walstead R."/>
            <person name="Shah Z."/>
            <person name="Kiflezghi M."/>
            <person name="Wade K."/>
            <person name="Ball S.L."/>
            <person name="Bradley K.W."/>
            <person name="Asai D.J."/>
            <person name="Bowman C.A."/>
            <person name="Russell D.A."/>
            <person name="Pope W.H."/>
            <person name="Jacobs-Sera D."/>
            <person name="Hendrix R.W."/>
            <person name="Hatfull G.F."/>
        </authorList>
    </citation>
    <scope>NUCLEOTIDE SEQUENCE [LARGE SCALE GENOMIC DNA]</scope>
    <source>
        <strain evidence="2 3">DSM 27648</strain>
    </source>
</reference>
<dbReference type="KEGG" id="llu:AKJ09_10843"/>
<accession>A0A0K1QFH4</accession>
<dbReference type="EMBL" id="CP012333">
    <property type="protein sequence ID" value="AKV04180.1"/>
    <property type="molecule type" value="Genomic_DNA"/>
</dbReference>
<feature type="transmembrane region" description="Helical" evidence="1">
    <location>
        <begin position="31"/>
        <end position="49"/>
    </location>
</feature>
<keyword evidence="1" id="KW-1133">Transmembrane helix</keyword>
<evidence type="ECO:0000313" key="3">
    <source>
        <dbReference type="Proteomes" id="UP000064967"/>
    </source>
</evidence>